<dbReference type="AlphaFoldDB" id="A0A062UTZ3"/>
<name>A0A062UTZ3_9EURY</name>
<sequence length="55" mass="6143">MPVWKYTNKNVTKEEAEKSLAAIISACFHCETHSDGCPISKTAGEIKGIMEMEKR</sequence>
<gene>
    <name evidence="1" type="ORF">ANME2D_02521</name>
</gene>
<evidence type="ECO:0000313" key="1">
    <source>
        <dbReference type="EMBL" id="KCZ70501.1"/>
    </source>
</evidence>
<reference evidence="1 2" key="1">
    <citation type="journal article" date="2013" name="Nature">
        <title>Anaerobic oxidation of methane coupled to nitrate reduction in a novel archaeal lineage.</title>
        <authorList>
            <person name="Haroon M.F."/>
            <person name="Hu S."/>
            <person name="Shi Y."/>
            <person name="Imelfort M."/>
            <person name="Keller J."/>
            <person name="Hugenholtz P."/>
            <person name="Yuan Z."/>
            <person name="Tyson G.W."/>
        </authorList>
    </citation>
    <scope>NUCLEOTIDE SEQUENCE [LARGE SCALE GENOMIC DNA]</scope>
    <source>
        <strain evidence="1 2">ANME-2d</strain>
    </source>
</reference>
<dbReference type="OrthoDB" id="67710at2157"/>
<protein>
    <submittedName>
        <fullName evidence="1">Uncharacterized protein</fullName>
    </submittedName>
</protein>
<accession>A0A062UTZ3</accession>
<organism evidence="1 2">
    <name type="scientific">Candidatus Methanoperedens nitratireducens</name>
    <dbReference type="NCBI Taxonomy" id="1392998"/>
    <lineage>
        <taxon>Archaea</taxon>
        <taxon>Methanobacteriati</taxon>
        <taxon>Methanobacteriota</taxon>
        <taxon>Stenosarchaea group</taxon>
        <taxon>Methanomicrobia</taxon>
        <taxon>Methanosarcinales</taxon>
        <taxon>ANME-2 cluster</taxon>
        <taxon>Candidatus Methanoperedentaceae</taxon>
        <taxon>Candidatus Methanoperedens</taxon>
    </lineage>
</organism>
<dbReference type="EMBL" id="JMIY01000007">
    <property type="protein sequence ID" value="KCZ70501.1"/>
    <property type="molecule type" value="Genomic_DNA"/>
</dbReference>
<evidence type="ECO:0000313" key="2">
    <source>
        <dbReference type="Proteomes" id="UP000027153"/>
    </source>
</evidence>
<dbReference type="Proteomes" id="UP000027153">
    <property type="component" value="Unassembled WGS sequence"/>
</dbReference>
<dbReference type="RefSeq" id="WP_198527422.1">
    <property type="nucleotide sequence ID" value="NZ_JMIY01000007.1"/>
</dbReference>
<proteinExistence type="predicted"/>
<keyword evidence="2" id="KW-1185">Reference proteome</keyword>
<comment type="caution">
    <text evidence="1">The sequence shown here is derived from an EMBL/GenBank/DDBJ whole genome shotgun (WGS) entry which is preliminary data.</text>
</comment>